<reference evidence="1 2" key="1">
    <citation type="journal article" date="2020" name="Nature">
        <title>Isolation of an archaeon at the prokaryote-eukaryote interface.</title>
        <authorList>
            <person name="Imachi H."/>
            <person name="Nobu M.K."/>
            <person name="Nakahara N."/>
            <person name="Morono Y."/>
            <person name="Ogawara M."/>
            <person name="Takaki Y."/>
            <person name="Takano Y."/>
            <person name="Uematsu K."/>
            <person name="Ikuta T."/>
            <person name="Ito M."/>
            <person name="Matsui Y."/>
            <person name="Miyazaki M."/>
            <person name="Murata K."/>
            <person name="Saito Y."/>
            <person name="Sakai S."/>
            <person name="Song C."/>
            <person name="Tasumi E."/>
            <person name="Yamanaka Y."/>
            <person name="Yamaguchi T."/>
            <person name="Kamagata Y."/>
            <person name="Tamaki H."/>
            <person name="Takai K."/>
        </authorList>
    </citation>
    <scope>NUCLEOTIDE SEQUENCE [LARGE SCALE GENOMIC DNA]</scope>
    <source>
        <strain evidence="1 2">MK-D1</strain>
    </source>
</reference>
<keyword evidence="2" id="KW-1185">Reference proteome</keyword>
<dbReference type="RefSeq" id="WP_147662109.1">
    <property type="nucleotide sequence ID" value="NZ_CP042905.2"/>
</dbReference>
<proteinExistence type="predicted"/>
<evidence type="ECO:0000313" key="1">
    <source>
        <dbReference type="EMBL" id="QEE15189.1"/>
    </source>
</evidence>
<protein>
    <submittedName>
        <fullName evidence="1">Uncharacterized protein</fullName>
    </submittedName>
</protein>
<reference evidence="1 2" key="2">
    <citation type="journal article" date="2024" name="Int. J. Syst. Evol. Microbiol.">
        <title>Promethearchaeum syntrophicum gen. nov., sp. nov., an anaerobic, obligately syntrophic archaeon, the first isolate of the lineage 'Asgard' archaea, and proposal of the new archaeal phylum Promethearchaeota phyl. nov. and kingdom Promethearchaeati regn. nov.</title>
        <authorList>
            <person name="Imachi H."/>
            <person name="Nobu M.K."/>
            <person name="Kato S."/>
            <person name="Takaki Y."/>
            <person name="Miyazaki M."/>
            <person name="Miyata M."/>
            <person name="Ogawara M."/>
            <person name="Saito Y."/>
            <person name="Sakai S."/>
            <person name="Tahara Y.O."/>
            <person name="Takano Y."/>
            <person name="Tasumi E."/>
            <person name="Uematsu K."/>
            <person name="Yoshimura T."/>
            <person name="Itoh T."/>
            <person name="Ohkuma M."/>
            <person name="Takai K."/>
        </authorList>
    </citation>
    <scope>NUCLEOTIDE SEQUENCE [LARGE SCALE GENOMIC DNA]</scope>
    <source>
        <strain evidence="1 2">MK-D1</strain>
    </source>
</reference>
<dbReference type="GeneID" id="41329012"/>
<dbReference type="Proteomes" id="UP000321408">
    <property type="component" value="Chromosome"/>
</dbReference>
<gene>
    <name evidence="1" type="ORF">DSAG12_01013</name>
</gene>
<accession>A0A5B9D7M9</accession>
<organism evidence="1 2">
    <name type="scientific">Promethearchaeum syntrophicum</name>
    <dbReference type="NCBI Taxonomy" id="2594042"/>
    <lineage>
        <taxon>Archaea</taxon>
        <taxon>Promethearchaeati</taxon>
        <taxon>Promethearchaeota</taxon>
        <taxon>Promethearchaeia</taxon>
        <taxon>Promethearchaeales</taxon>
        <taxon>Promethearchaeaceae</taxon>
        <taxon>Promethearchaeum</taxon>
    </lineage>
</organism>
<evidence type="ECO:0000313" key="2">
    <source>
        <dbReference type="Proteomes" id="UP000321408"/>
    </source>
</evidence>
<dbReference type="AlphaFoldDB" id="A0A5B9D7M9"/>
<dbReference type="EMBL" id="CP042905">
    <property type="protein sequence ID" value="QEE15189.1"/>
    <property type="molecule type" value="Genomic_DNA"/>
</dbReference>
<dbReference type="KEGG" id="psyt:DSAG12_01013"/>
<name>A0A5B9D7M9_9ARCH</name>
<sequence>MKNPINKKRFPFGLPSQILQTNNSMEMLRVHCIIDGFFETKDEAFNELHELSKDVYPKFMLALHYYMSPPSFMEAMKKNDLFRLQYANEENFHYFQEYMASGFEELFQITNFIPESKKFRWVANSDIIRENTEWDSSVIFFFPNARIMDFSPGENTKYFQEELLNTFNYIKKGLDSRESPLWIKHTALLMLIRLCPNYKNKIVLQLNRASIYGLQDVSQEEFDEEQRHRPQHQPLYLM</sequence>